<reference evidence="1" key="1">
    <citation type="submission" date="2019-08" db="EMBL/GenBank/DDBJ databases">
        <authorList>
            <person name="Kucharzyk K."/>
            <person name="Murdoch R.W."/>
            <person name="Higgins S."/>
            <person name="Loffler F."/>
        </authorList>
    </citation>
    <scope>NUCLEOTIDE SEQUENCE</scope>
</reference>
<accession>A0A645GQK6</accession>
<dbReference type="AlphaFoldDB" id="A0A645GQK6"/>
<name>A0A645GQK6_9ZZZZ</name>
<proteinExistence type="predicted"/>
<comment type="caution">
    <text evidence="1">The sequence shown here is derived from an EMBL/GenBank/DDBJ whole genome shotgun (WGS) entry which is preliminary data.</text>
</comment>
<protein>
    <submittedName>
        <fullName evidence="1">Uncharacterized protein</fullName>
    </submittedName>
</protein>
<sequence length="46" mass="5073">MSQAMKNGSSTPLSRSTNISMPTMMAMLRTIRMKLSNVIFFSSMVG</sequence>
<dbReference type="EMBL" id="VSSQ01078832">
    <property type="protein sequence ID" value="MPN28510.1"/>
    <property type="molecule type" value="Genomic_DNA"/>
</dbReference>
<evidence type="ECO:0000313" key="1">
    <source>
        <dbReference type="EMBL" id="MPN28510.1"/>
    </source>
</evidence>
<organism evidence="1">
    <name type="scientific">bioreactor metagenome</name>
    <dbReference type="NCBI Taxonomy" id="1076179"/>
    <lineage>
        <taxon>unclassified sequences</taxon>
        <taxon>metagenomes</taxon>
        <taxon>ecological metagenomes</taxon>
    </lineage>
</organism>
<gene>
    <name evidence="1" type="ORF">SDC9_175952</name>
</gene>